<comment type="caution">
    <text evidence="2">The sequence shown here is derived from an EMBL/GenBank/DDBJ whole genome shotgun (WGS) entry which is preliminary data.</text>
</comment>
<dbReference type="AlphaFoldDB" id="R7YCU9"/>
<name>R7YCU9_9ACTN</name>
<organism evidence="2 3">
    <name type="scientific">Gordonia terrae C-6</name>
    <dbReference type="NCBI Taxonomy" id="1316928"/>
    <lineage>
        <taxon>Bacteria</taxon>
        <taxon>Bacillati</taxon>
        <taxon>Actinomycetota</taxon>
        <taxon>Actinomycetes</taxon>
        <taxon>Mycobacteriales</taxon>
        <taxon>Gordoniaceae</taxon>
        <taxon>Gordonia</taxon>
    </lineage>
</organism>
<feature type="region of interest" description="Disordered" evidence="1">
    <location>
        <begin position="47"/>
        <end position="68"/>
    </location>
</feature>
<dbReference type="Proteomes" id="UP000013569">
    <property type="component" value="Unassembled WGS sequence"/>
</dbReference>
<sequence>MVVLAGWVTTCRYIGASDSGIAHRPVVGFGVRGPVWHNGSLVRRIRLRPPDGHTDTDAKPGPPFRADC</sequence>
<accession>R7YCU9</accession>
<evidence type="ECO:0000256" key="1">
    <source>
        <dbReference type="SAM" id="MobiDB-lite"/>
    </source>
</evidence>
<feature type="compositionally biased region" description="Basic and acidic residues" evidence="1">
    <location>
        <begin position="48"/>
        <end position="58"/>
    </location>
</feature>
<evidence type="ECO:0000313" key="2">
    <source>
        <dbReference type="EMBL" id="EON33823.1"/>
    </source>
</evidence>
<reference evidence="2 3" key="1">
    <citation type="journal article" date="2013" name="Genome Announc.">
        <title>Draft Genome Sequence of a Benzothiophene-Desulfurizing Bacterium, Gordona terrae Strain C-6.</title>
        <authorList>
            <person name="Wang W."/>
            <person name="Ma T."/>
            <person name="Ren Y."/>
            <person name="Li G."/>
        </authorList>
    </citation>
    <scope>NUCLEOTIDE SEQUENCE [LARGE SCALE GENOMIC DNA]</scope>
    <source>
        <strain evidence="2 3">C-6</strain>
    </source>
</reference>
<dbReference type="EMBL" id="AQPW01000004">
    <property type="protein sequence ID" value="EON33823.1"/>
    <property type="molecule type" value="Genomic_DNA"/>
</dbReference>
<dbReference type="PATRIC" id="fig|1316928.3.peg.1128"/>
<gene>
    <name evidence="2" type="ORF">GTC6_05632</name>
</gene>
<proteinExistence type="predicted"/>
<protein>
    <submittedName>
        <fullName evidence="2">Uncharacterized protein</fullName>
    </submittedName>
</protein>
<evidence type="ECO:0000313" key="3">
    <source>
        <dbReference type="Proteomes" id="UP000013569"/>
    </source>
</evidence>